<dbReference type="InterPro" id="IPR017850">
    <property type="entry name" value="Alkaline_phosphatase_core_sf"/>
</dbReference>
<dbReference type="SUPFAM" id="SSF53649">
    <property type="entry name" value="Alkaline phosphatase-like"/>
    <property type="match status" value="1"/>
</dbReference>
<name>A0A1I6IIF7_9EURY</name>
<evidence type="ECO:0000313" key="3">
    <source>
        <dbReference type="EMBL" id="SFR66525.1"/>
    </source>
</evidence>
<dbReference type="PANTHER" id="PTHR42693">
    <property type="entry name" value="ARYLSULFATASE FAMILY MEMBER"/>
    <property type="match status" value="1"/>
</dbReference>
<feature type="domain" description="Sulfatase N-terminal" evidence="2">
    <location>
        <begin position="6"/>
        <end position="304"/>
    </location>
</feature>
<proteinExistence type="inferred from homology"/>
<dbReference type="OrthoDB" id="3164at2157"/>
<comment type="similarity">
    <text evidence="1">Belongs to the sulfatase family.</text>
</comment>
<dbReference type="EMBL" id="FOYS01000006">
    <property type="protein sequence ID" value="SFR66525.1"/>
    <property type="molecule type" value="Genomic_DNA"/>
</dbReference>
<organism evidence="3 4">
    <name type="scientific">Halogeometricum limi</name>
    <dbReference type="NCBI Taxonomy" id="555875"/>
    <lineage>
        <taxon>Archaea</taxon>
        <taxon>Methanobacteriati</taxon>
        <taxon>Methanobacteriota</taxon>
        <taxon>Stenosarchaea group</taxon>
        <taxon>Halobacteria</taxon>
        <taxon>Halobacteriales</taxon>
        <taxon>Haloferacaceae</taxon>
        <taxon>Halogeometricum</taxon>
    </lineage>
</organism>
<dbReference type="Pfam" id="PF00884">
    <property type="entry name" value="Sulfatase"/>
    <property type="match status" value="1"/>
</dbReference>
<dbReference type="AlphaFoldDB" id="A0A1I6IIF7"/>
<dbReference type="GO" id="GO:0004065">
    <property type="term" value="F:arylsulfatase activity"/>
    <property type="evidence" value="ECO:0007669"/>
    <property type="project" value="TreeGrafter"/>
</dbReference>
<gene>
    <name evidence="3" type="ORF">SAMN04488124_3255</name>
</gene>
<dbReference type="InterPro" id="IPR050738">
    <property type="entry name" value="Sulfatase"/>
</dbReference>
<evidence type="ECO:0000313" key="4">
    <source>
        <dbReference type="Proteomes" id="UP000243250"/>
    </source>
</evidence>
<protein>
    <submittedName>
        <fullName evidence="3">Arylsulfatase</fullName>
    </submittedName>
</protein>
<accession>A0A1I6IIF7</accession>
<evidence type="ECO:0000259" key="2">
    <source>
        <dbReference type="Pfam" id="PF00884"/>
    </source>
</evidence>
<dbReference type="CDD" id="cd16148">
    <property type="entry name" value="sulfatase_like"/>
    <property type="match status" value="1"/>
</dbReference>
<dbReference type="RefSeq" id="WP_089882885.1">
    <property type="nucleotide sequence ID" value="NZ_FOYS01000006.1"/>
</dbReference>
<keyword evidence="4" id="KW-1185">Reference proteome</keyword>
<dbReference type="Gene3D" id="3.40.720.10">
    <property type="entry name" value="Alkaline Phosphatase, subunit A"/>
    <property type="match status" value="1"/>
</dbReference>
<dbReference type="Proteomes" id="UP000243250">
    <property type="component" value="Unassembled WGS sequence"/>
</dbReference>
<reference evidence="4" key="1">
    <citation type="submission" date="2016-10" db="EMBL/GenBank/DDBJ databases">
        <authorList>
            <person name="Varghese N."/>
            <person name="Submissions S."/>
        </authorList>
    </citation>
    <scope>NUCLEOTIDE SEQUENCE [LARGE SCALE GENOMIC DNA]</scope>
    <source>
        <strain evidence="4">CGMCC 1.8711</strain>
    </source>
</reference>
<sequence>MPDKRDVVLVTVDSFRSDRCGFLGSDAGLTPAMDRLAEDGLVFENAVAPAGATSGSSSTFFTGRYPIERSTAADRKEVMRQNLKAGRTLPQQFKDMGYKTAGFTANPWTSRFFGYDAGFDHFQDFMDDDLTSGTIEKGSDRGGAVSDLASQVVNWWQGQDMYMSWDAYYDQITSWLDEAREDDEPFFLWIFLVDVHMPYLPPKGYRSQSSAAAYAANAWLFGGAKQNTPVSGWLHDRLLRAYDDTIRFTDEFVDRMARAIDDDTALCVHADHGESFGERDGHYGHGLLYEDTVRVPLFVANHPQERVERPFSLSGLPDLLTRIGAGETIDDSIGHPVVTSRNNDGWRVAHGGSWRYTRRPEGESVEDADGNPLDDEELYDIGRSVTDHELEYEDERRRIIDAAVEVTADGSI</sequence>
<evidence type="ECO:0000256" key="1">
    <source>
        <dbReference type="ARBA" id="ARBA00008779"/>
    </source>
</evidence>
<dbReference type="STRING" id="555875.SAMN04488124_3255"/>
<dbReference type="PANTHER" id="PTHR42693:SF33">
    <property type="entry name" value="ARYLSULFATASE"/>
    <property type="match status" value="1"/>
</dbReference>
<dbReference type="InterPro" id="IPR000917">
    <property type="entry name" value="Sulfatase_N"/>
</dbReference>